<dbReference type="AlphaFoldDB" id="A0A0V0XDQ4"/>
<evidence type="ECO:0000313" key="2">
    <source>
        <dbReference type="Proteomes" id="UP000054815"/>
    </source>
</evidence>
<gene>
    <name evidence="1" type="ORF">T4E_9890</name>
</gene>
<organism evidence="1 2">
    <name type="scientific">Trichinella pseudospiralis</name>
    <name type="common">Parasitic roundworm</name>
    <dbReference type="NCBI Taxonomy" id="6337"/>
    <lineage>
        <taxon>Eukaryota</taxon>
        <taxon>Metazoa</taxon>
        <taxon>Ecdysozoa</taxon>
        <taxon>Nematoda</taxon>
        <taxon>Enoplea</taxon>
        <taxon>Dorylaimia</taxon>
        <taxon>Trichinellida</taxon>
        <taxon>Trichinellidae</taxon>
        <taxon>Trichinella</taxon>
    </lineage>
</organism>
<reference evidence="1 2" key="1">
    <citation type="submission" date="2015-01" db="EMBL/GenBank/DDBJ databases">
        <title>Evolution of Trichinella species and genotypes.</title>
        <authorList>
            <person name="Korhonen P.K."/>
            <person name="Edoardo P."/>
            <person name="Giuseppe L.R."/>
            <person name="Gasser R.B."/>
        </authorList>
    </citation>
    <scope>NUCLEOTIDE SEQUENCE [LARGE SCALE GENOMIC DNA]</scope>
    <source>
        <strain evidence="1">ISS141</strain>
    </source>
</reference>
<protein>
    <submittedName>
        <fullName evidence="1">Uncharacterized protein</fullName>
    </submittedName>
</protein>
<sequence>MMWKIHDVFILPSFPKYGKQVLPFGLLLHQAPRNPNTFLNDAFTIRTIRSQHPTFHRARTMMYLHFMR</sequence>
<dbReference type="Proteomes" id="UP000054815">
    <property type="component" value="Unassembled WGS sequence"/>
</dbReference>
<accession>A0A0V0XDQ4</accession>
<name>A0A0V0XDQ4_TRIPS</name>
<proteinExistence type="predicted"/>
<comment type="caution">
    <text evidence="1">The sequence shown here is derived from an EMBL/GenBank/DDBJ whole genome shotgun (WGS) entry which is preliminary data.</text>
</comment>
<evidence type="ECO:0000313" key="1">
    <source>
        <dbReference type="EMBL" id="KRX85943.1"/>
    </source>
</evidence>
<dbReference type="EMBL" id="JYDU01000573">
    <property type="protein sequence ID" value="KRX85943.1"/>
    <property type="molecule type" value="Genomic_DNA"/>
</dbReference>